<feature type="binding site" evidence="8">
    <location>
        <position position="277"/>
    </location>
    <ligand>
        <name>Zn(2+)</name>
        <dbReference type="ChEBI" id="CHEBI:29105"/>
    </ligand>
</feature>
<sequence length="409" mass="44650">MHLLDCAIREYAWGSTTHIPKFLGRAPNGNPQAELWIGAHDGDPSRLPDGRCLNDAIRAEADSMVGERVQTVFGPRLPFLMKALSAAEPLSLQVHPTTQRARIGYDAEEAAGIPVGSPTRSYQDRHHKPELIYAITRFEGMAGFRDIEISARILRMLDVPWADDIAWRLEDGPAFQALRSVVTDMLAMEGPELDKLLAELKLAAVRAEERGHREDIRTGRRLRDRTDVAREATRVFAQTASLVDRYPHDPGVLVTLLLNHVVLAPGEAMFLDAGVIHAYTSGFGVEIMASSDNVLRAGLTPKHVDVPELLQVTNFTPMPPPLWEPTIRGEVAHFDPPATEFSLWVGPPPIGGPAIDGPRIVLVLEGEVRVETATESQDLRQGQALFIAHADGQASISGSGRVAIGSVPD</sequence>
<dbReference type="GO" id="GO:0005975">
    <property type="term" value="P:carbohydrate metabolic process"/>
    <property type="evidence" value="ECO:0007669"/>
    <property type="project" value="InterPro"/>
</dbReference>
<dbReference type="RefSeq" id="WP_181645128.1">
    <property type="nucleotide sequence ID" value="NZ_WSEK01000004.1"/>
</dbReference>
<dbReference type="Pfam" id="PF20511">
    <property type="entry name" value="PMI_typeI_cat"/>
    <property type="match status" value="1"/>
</dbReference>
<dbReference type="EMBL" id="WSEK01000004">
    <property type="protein sequence ID" value="MVQ49401.1"/>
    <property type="molecule type" value="Genomic_DNA"/>
</dbReference>
<dbReference type="InterPro" id="IPR011051">
    <property type="entry name" value="RmlC_Cupin_sf"/>
</dbReference>
<evidence type="ECO:0000256" key="5">
    <source>
        <dbReference type="ARBA" id="ARBA00022833"/>
    </source>
</evidence>
<name>A0A6L6XPZ4_9ACTN</name>
<evidence type="ECO:0000256" key="6">
    <source>
        <dbReference type="ARBA" id="ARBA00023235"/>
    </source>
</evidence>
<dbReference type="PANTHER" id="PTHR10309:SF0">
    <property type="entry name" value="MANNOSE-6-PHOSPHATE ISOMERASE"/>
    <property type="match status" value="1"/>
</dbReference>
<feature type="binding site" evidence="8">
    <location>
        <position position="130"/>
    </location>
    <ligand>
        <name>Zn(2+)</name>
        <dbReference type="ChEBI" id="CHEBI:29105"/>
    </ligand>
</feature>
<evidence type="ECO:0000313" key="10">
    <source>
        <dbReference type="EMBL" id="MVQ49401.1"/>
    </source>
</evidence>
<feature type="domain" description="Phosphomannose isomerase type I catalytic" evidence="9">
    <location>
        <begin position="4"/>
        <end position="146"/>
    </location>
</feature>
<evidence type="ECO:0000256" key="2">
    <source>
        <dbReference type="ARBA" id="ARBA00010772"/>
    </source>
</evidence>
<dbReference type="PRINTS" id="PR00714">
    <property type="entry name" value="MAN6PISMRASE"/>
</dbReference>
<dbReference type="GO" id="GO:0004476">
    <property type="term" value="F:mannose-6-phosphate isomerase activity"/>
    <property type="evidence" value="ECO:0007669"/>
    <property type="project" value="UniProtKB-EC"/>
</dbReference>
<feature type="binding site" evidence="8">
    <location>
        <position position="95"/>
    </location>
    <ligand>
        <name>Zn(2+)</name>
        <dbReference type="ChEBI" id="CHEBI:29105"/>
    </ligand>
</feature>
<organism evidence="10 11">
    <name type="scientific">Nocardioides agri</name>
    <dbReference type="NCBI Taxonomy" id="2682843"/>
    <lineage>
        <taxon>Bacteria</taxon>
        <taxon>Bacillati</taxon>
        <taxon>Actinomycetota</taxon>
        <taxon>Actinomycetes</taxon>
        <taxon>Propionibacteriales</taxon>
        <taxon>Nocardioidaceae</taxon>
        <taxon>Nocardioides</taxon>
    </lineage>
</organism>
<keyword evidence="4 8" id="KW-0479">Metal-binding</keyword>
<comment type="caution">
    <text evidence="10">The sequence shown here is derived from an EMBL/GenBank/DDBJ whole genome shotgun (WGS) entry which is preliminary data.</text>
</comment>
<dbReference type="CDD" id="cd07011">
    <property type="entry name" value="cupin_PMI_type_I_N"/>
    <property type="match status" value="1"/>
</dbReference>
<evidence type="ECO:0000256" key="8">
    <source>
        <dbReference type="PIRSR" id="PIRSR001480-2"/>
    </source>
</evidence>
<proteinExistence type="inferred from homology"/>
<evidence type="ECO:0000256" key="3">
    <source>
        <dbReference type="ARBA" id="ARBA00011956"/>
    </source>
</evidence>
<evidence type="ECO:0000259" key="9">
    <source>
        <dbReference type="Pfam" id="PF20511"/>
    </source>
</evidence>
<keyword evidence="6 10" id="KW-0413">Isomerase</keyword>
<evidence type="ECO:0000313" key="11">
    <source>
        <dbReference type="Proteomes" id="UP000473525"/>
    </source>
</evidence>
<dbReference type="InterPro" id="IPR046457">
    <property type="entry name" value="PMI_typeI_cat"/>
</dbReference>
<feature type="binding site" evidence="8">
    <location>
        <position position="93"/>
    </location>
    <ligand>
        <name>Zn(2+)</name>
        <dbReference type="ChEBI" id="CHEBI:29105"/>
    </ligand>
</feature>
<keyword evidence="11" id="KW-1185">Reference proteome</keyword>
<dbReference type="GO" id="GO:0005829">
    <property type="term" value="C:cytosol"/>
    <property type="evidence" value="ECO:0007669"/>
    <property type="project" value="TreeGrafter"/>
</dbReference>
<feature type="active site" evidence="7">
    <location>
        <position position="296"/>
    </location>
</feature>
<dbReference type="AlphaFoldDB" id="A0A6L6XPZ4"/>
<dbReference type="InterPro" id="IPR001250">
    <property type="entry name" value="Man6P_Isoase-1"/>
</dbReference>
<comment type="catalytic activity">
    <reaction evidence="1">
        <text>D-mannose 6-phosphate = D-fructose 6-phosphate</text>
        <dbReference type="Rhea" id="RHEA:12356"/>
        <dbReference type="ChEBI" id="CHEBI:58735"/>
        <dbReference type="ChEBI" id="CHEBI:61527"/>
        <dbReference type="EC" id="5.3.1.8"/>
    </reaction>
</comment>
<evidence type="ECO:0000256" key="4">
    <source>
        <dbReference type="ARBA" id="ARBA00022723"/>
    </source>
</evidence>
<keyword evidence="5 8" id="KW-0862">Zinc</keyword>
<dbReference type="PANTHER" id="PTHR10309">
    <property type="entry name" value="MANNOSE-6-PHOSPHATE ISOMERASE"/>
    <property type="match status" value="1"/>
</dbReference>
<protein>
    <recommendedName>
        <fullName evidence="3">mannose-6-phosphate isomerase</fullName>
        <ecNumber evidence="3">5.3.1.8</ecNumber>
    </recommendedName>
</protein>
<dbReference type="EC" id="5.3.1.8" evidence="3"/>
<dbReference type="Proteomes" id="UP000473525">
    <property type="component" value="Unassembled WGS sequence"/>
</dbReference>
<evidence type="ECO:0000256" key="7">
    <source>
        <dbReference type="PIRSR" id="PIRSR001480-1"/>
    </source>
</evidence>
<dbReference type="GO" id="GO:0008270">
    <property type="term" value="F:zinc ion binding"/>
    <property type="evidence" value="ECO:0007669"/>
    <property type="project" value="InterPro"/>
</dbReference>
<dbReference type="SUPFAM" id="SSF51182">
    <property type="entry name" value="RmlC-like cupins"/>
    <property type="match status" value="1"/>
</dbReference>
<dbReference type="InterPro" id="IPR014710">
    <property type="entry name" value="RmlC-like_jellyroll"/>
</dbReference>
<dbReference type="NCBIfam" id="TIGR00218">
    <property type="entry name" value="manA"/>
    <property type="match status" value="1"/>
</dbReference>
<dbReference type="GO" id="GO:0009298">
    <property type="term" value="P:GDP-mannose biosynthetic process"/>
    <property type="evidence" value="ECO:0007669"/>
    <property type="project" value="InterPro"/>
</dbReference>
<reference evidence="10 11" key="1">
    <citation type="submission" date="2019-12" db="EMBL/GenBank/DDBJ databases">
        <authorList>
            <person name="Huq M.A."/>
        </authorList>
    </citation>
    <scope>NUCLEOTIDE SEQUENCE [LARGE SCALE GENOMIC DNA]</scope>
    <source>
        <strain evidence="10 11">MAH-18</strain>
    </source>
</reference>
<evidence type="ECO:0000256" key="1">
    <source>
        <dbReference type="ARBA" id="ARBA00000757"/>
    </source>
</evidence>
<comment type="cofactor">
    <cofactor evidence="8">
        <name>Zn(2+)</name>
        <dbReference type="ChEBI" id="CHEBI:29105"/>
    </cofactor>
    <text evidence="8">Binds 1 zinc ion per subunit.</text>
</comment>
<dbReference type="Gene3D" id="1.10.441.10">
    <property type="entry name" value="Phosphomannose Isomerase, domain 2"/>
    <property type="match status" value="1"/>
</dbReference>
<dbReference type="Gene3D" id="2.60.120.10">
    <property type="entry name" value="Jelly Rolls"/>
    <property type="match status" value="2"/>
</dbReference>
<comment type="similarity">
    <text evidence="2">Belongs to the mannose-6-phosphate isomerase type 1 family.</text>
</comment>
<gene>
    <name evidence="10" type="primary">manA</name>
    <name evidence="10" type="ORF">GON03_09425</name>
</gene>
<dbReference type="InterPro" id="IPR016305">
    <property type="entry name" value="Mannose-6-P_Isomerase"/>
</dbReference>
<dbReference type="PIRSF" id="PIRSF001480">
    <property type="entry name" value="Mannose-6-phosphate_isomerase"/>
    <property type="match status" value="1"/>
</dbReference>
<accession>A0A6L6XPZ4</accession>